<dbReference type="PANTHER" id="PTHR48182:SF2">
    <property type="entry name" value="PROTEIN SERAC1"/>
    <property type="match status" value="1"/>
</dbReference>
<dbReference type="InterPro" id="IPR007751">
    <property type="entry name" value="DUF676_lipase-like"/>
</dbReference>
<feature type="non-terminal residue" evidence="10">
    <location>
        <position position="1"/>
    </location>
</feature>
<dbReference type="Gene3D" id="3.40.50.1820">
    <property type="entry name" value="alpha/beta hydrolase"/>
    <property type="match status" value="1"/>
</dbReference>
<dbReference type="GO" id="GO:0016020">
    <property type="term" value="C:membrane"/>
    <property type="evidence" value="ECO:0007669"/>
    <property type="project" value="UniProtKB-SubCell"/>
</dbReference>
<name>A0A8T9BZP1_9HELO</name>
<feature type="domain" description="DUF7779" evidence="9">
    <location>
        <begin position="526"/>
        <end position="620"/>
    </location>
</feature>
<dbReference type="PANTHER" id="PTHR48182">
    <property type="entry name" value="PROTEIN SERAC1"/>
    <property type="match status" value="1"/>
</dbReference>
<comment type="similarity">
    <text evidence="4">Belongs to the putative lipase ROG1 family.</text>
</comment>
<dbReference type="InterPro" id="IPR029058">
    <property type="entry name" value="AB_hydrolase_fold"/>
</dbReference>
<evidence type="ECO:0000313" key="10">
    <source>
        <dbReference type="EMBL" id="TVY67461.1"/>
    </source>
</evidence>
<evidence type="ECO:0000256" key="6">
    <source>
        <dbReference type="ARBA" id="ARBA00023128"/>
    </source>
</evidence>
<dbReference type="Pfam" id="PF05057">
    <property type="entry name" value="DUF676"/>
    <property type="match status" value="1"/>
</dbReference>
<evidence type="ECO:0000256" key="5">
    <source>
        <dbReference type="ARBA" id="ARBA00022824"/>
    </source>
</evidence>
<dbReference type="InterPro" id="IPR011990">
    <property type="entry name" value="TPR-like_helical_dom_sf"/>
</dbReference>
<dbReference type="Pfam" id="PF25000">
    <property type="entry name" value="DUF7779"/>
    <property type="match status" value="1"/>
</dbReference>
<evidence type="ECO:0000256" key="4">
    <source>
        <dbReference type="ARBA" id="ARBA00007920"/>
    </source>
</evidence>
<reference evidence="10 11" key="1">
    <citation type="submission" date="2018-05" db="EMBL/GenBank/DDBJ databases">
        <title>Genome sequencing and assembly of the regulated plant pathogen Lachnellula willkommii and related sister species for the development of diagnostic species identification markers.</title>
        <authorList>
            <person name="Giroux E."/>
            <person name="Bilodeau G."/>
        </authorList>
    </citation>
    <scope>NUCLEOTIDE SEQUENCE [LARGE SCALE GENOMIC DNA]</scope>
    <source>
        <strain evidence="10 11">CBS 268.59</strain>
    </source>
</reference>
<evidence type="ECO:0000256" key="7">
    <source>
        <dbReference type="ARBA" id="ARBA00023136"/>
    </source>
</evidence>
<dbReference type="Proteomes" id="UP000469558">
    <property type="component" value="Unassembled WGS sequence"/>
</dbReference>
<protein>
    <submittedName>
        <fullName evidence="10">Protein SERAC1</fullName>
    </submittedName>
</protein>
<accession>A0A8T9BZP1</accession>
<feature type="domain" description="DUF676" evidence="8">
    <location>
        <begin position="24"/>
        <end position="149"/>
    </location>
</feature>
<organism evidence="10 11">
    <name type="scientific">Lachnellula suecica</name>
    <dbReference type="NCBI Taxonomy" id="602035"/>
    <lineage>
        <taxon>Eukaryota</taxon>
        <taxon>Fungi</taxon>
        <taxon>Dikarya</taxon>
        <taxon>Ascomycota</taxon>
        <taxon>Pezizomycotina</taxon>
        <taxon>Leotiomycetes</taxon>
        <taxon>Helotiales</taxon>
        <taxon>Lachnaceae</taxon>
        <taxon>Lachnellula</taxon>
    </lineage>
</organism>
<dbReference type="GO" id="GO:0043531">
    <property type="term" value="F:ADP binding"/>
    <property type="evidence" value="ECO:0007669"/>
    <property type="project" value="InterPro"/>
</dbReference>
<dbReference type="Gene3D" id="1.25.40.10">
    <property type="entry name" value="Tetratricopeptide repeat domain"/>
    <property type="match status" value="1"/>
</dbReference>
<keyword evidence="7" id="KW-0472">Membrane</keyword>
<sequence length="937" mass="105778">MGILQLYPENDHDIDANLDLNLDIIAIHGLKGDRERTWTEPKSHKLWLRDFLPHDIPRARIMVYGYDATPVLGASMAGIEEHARDLLGEMGKRRERGDEAQRPIIFIGHSLGGLVIKQALVTAHKEHRYAAIYNSTCGIIFFGTPHRGSNLAIYGSAVARVPTILANKPGAKLLKTLKKDSKALGTLSERFRAQHEVRAYEIVSFYETRAMKKLQTLVVEIASALLTPPGETPTWEHQIPVDATHRDMCRFSSAEDETYQTAVRCIKRIHMGSAAMNIVVENEFYIVPHSVNPHFTGRNDIRRQLSEALVGDGYGRSSRAQRKFVLYGLGGSGKTQMCLKFAEDHRKKFWGIFFIDASTSQMAEEGFMSIARTCKQEANMDSVKDWLSGKDDWLLIIDNADDPNLDISKFFPLGTKGTLLITTRNPDFQRYASAGSCRVDEMSPGDATNLLLKTAALQNIQDKEKETAEKVVKTLGYLALAIIQAGAVIRQRWSESSIDYQRSVYTTWEISIKMMENNKEAHARFALELLQRFCFMHYDGISESMFEAVHYHTTLFDEKKMLSQTLLMQLMPSKWDPLLMGKALGLLVAFSLITVDEKTRRISIHPLVHEWSRARMSDQERVQAWKTSVLTLSMATAFDSAIENVRQRKVLLPHIDAILSYGEDELFSDGSHLEGRVFAYWKFGIAYRENCRSNFKDLSERTLACVRENFPANWTHLYHGIDEVAKDLESAGNYKGALEIREELLENERNRDGREPSGIVRAAGALAKDYSFLGFHQKALELCEATISEFEGVLDVNNWYFITLWEALGVATIATGRHKSARMYLERGLEGYKKCAISEQALPPLELLRMLADVYDSLGLLKKARAIQNEYIAHLTKLHGVDDLRTVLAIAKGKELKTAGLSVHIWLQNRAKGVASTRKAYESHRNLQGKLDVATLA</sequence>
<evidence type="ECO:0000259" key="8">
    <source>
        <dbReference type="Pfam" id="PF05057"/>
    </source>
</evidence>
<dbReference type="InterPro" id="IPR027417">
    <property type="entry name" value="P-loop_NTPase"/>
</dbReference>
<dbReference type="GO" id="GO:0005783">
    <property type="term" value="C:endoplasmic reticulum"/>
    <property type="evidence" value="ECO:0007669"/>
    <property type="project" value="UniProtKB-SubCell"/>
</dbReference>
<dbReference type="InterPro" id="IPR056681">
    <property type="entry name" value="DUF7779"/>
</dbReference>
<gene>
    <name evidence="10" type="primary">Serac1_0</name>
    <name evidence="10" type="ORF">LSUE1_G006413</name>
</gene>
<evidence type="ECO:0000259" key="9">
    <source>
        <dbReference type="Pfam" id="PF25000"/>
    </source>
</evidence>
<evidence type="ECO:0000256" key="1">
    <source>
        <dbReference type="ARBA" id="ARBA00004173"/>
    </source>
</evidence>
<evidence type="ECO:0000256" key="3">
    <source>
        <dbReference type="ARBA" id="ARBA00004370"/>
    </source>
</evidence>
<evidence type="ECO:0000256" key="2">
    <source>
        <dbReference type="ARBA" id="ARBA00004240"/>
    </source>
</evidence>
<keyword evidence="6" id="KW-0496">Mitochondrion</keyword>
<comment type="subcellular location">
    <subcellularLocation>
        <location evidence="2">Endoplasmic reticulum</location>
    </subcellularLocation>
    <subcellularLocation>
        <location evidence="3">Membrane</location>
    </subcellularLocation>
    <subcellularLocation>
        <location evidence="1">Mitochondrion</location>
    </subcellularLocation>
</comment>
<dbReference type="AlphaFoldDB" id="A0A8T9BZP1"/>
<proteinExistence type="inferred from homology"/>
<dbReference type="InterPro" id="IPR052374">
    <property type="entry name" value="SERAC1"/>
</dbReference>
<dbReference type="Gene3D" id="3.40.50.300">
    <property type="entry name" value="P-loop containing nucleotide triphosphate hydrolases"/>
    <property type="match status" value="1"/>
</dbReference>
<dbReference type="SUPFAM" id="SSF48452">
    <property type="entry name" value="TPR-like"/>
    <property type="match status" value="1"/>
</dbReference>
<dbReference type="SUPFAM" id="SSF53474">
    <property type="entry name" value="alpha/beta-Hydrolases"/>
    <property type="match status" value="1"/>
</dbReference>
<comment type="caution">
    <text evidence="10">The sequence shown here is derived from an EMBL/GenBank/DDBJ whole genome shotgun (WGS) entry which is preliminary data.</text>
</comment>
<dbReference type="GO" id="GO:0005739">
    <property type="term" value="C:mitochondrion"/>
    <property type="evidence" value="ECO:0007669"/>
    <property type="project" value="UniProtKB-SubCell"/>
</dbReference>
<evidence type="ECO:0000313" key="11">
    <source>
        <dbReference type="Proteomes" id="UP000469558"/>
    </source>
</evidence>
<dbReference type="SUPFAM" id="SSF52540">
    <property type="entry name" value="P-loop containing nucleoside triphosphate hydrolases"/>
    <property type="match status" value="1"/>
</dbReference>
<dbReference type="EMBL" id="QGMK01001552">
    <property type="protein sequence ID" value="TVY67461.1"/>
    <property type="molecule type" value="Genomic_DNA"/>
</dbReference>
<dbReference type="OrthoDB" id="5086500at2759"/>
<keyword evidence="5" id="KW-0256">Endoplasmic reticulum</keyword>
<keyword evidence="11" id="KW-1185">Reference proteome</keyword>